<gene>
    <name evidence="1" type="primary">100</name>
    <name evidence="1" type="ORF">SEA_VALENTINIPUFF_100</name>
</gene>
<proteinExistence type="predicted"/>
<name>A0A386KQX0_9CAUD</name>
<evidence type="ECO:0000313" key="2">
    <source>
        <dbReference type="Proteomes" id="UP000281993"/>
    </source>
</evidence>
<keyword evidence="2" id="KW-1185">Reference proteome</keyword>
<dbReference type="Proteomes" id="UP000281993">
    <property type="component" value="Segment"/>
</dbReference>
<dbReference type="EMBL" id="MH825712">
    <property type="protein sequence ID" value="AYD87394.1"/>
    <property type="molecule type" value="Genomic_DNA"/>
</dbReference>
<sequence>MDFDLPRLACTTCGYVFDATTGLRPESKGPDDGSVSVCINCGGLDIFVRGAFGLSLRPTTQSERIDMMADELIVAARAEIIGRGRIRG</sequence>
<evidence type="ECO:0000313" key="1">
    <source>
        <dbReference type="EMBL" id="AYD87394.1"/>
    </source>
</evidence>
<accession>A0A386KQX0</accession>
<organism evidence="1 2">
    <name type="scientific">Microbacterium phage ValentiniPuff</name>
    <dbReference type="NCBI Taxonomy" id="2315705"/>
    <lineage>
        <taxon>Viruses</taxon>
        <taxon>Duplodnaviria</taxon>
        <taxon>Heunggongvirae</taxon>
        <taxon>Uroviricota</taxon>
        <taxon>Caudoviricetes</taxon>
        <taxon>Valentinivirus</taxon>
        <taxon>Valentinivirus valentinipuff</taxon>
    </lineage>
</organism>
<reference evidence="1 2" key="1">
    <citation type="submission" date="2018-08" db="EMBL/GenBank/DDBJ databases">
        <authorList>
            <person name="Preder H."/>
            <person name="Servin-Meza L.A."/>
            <person name="Bonilla J.A."/>
            <person name="Klyczek K."/>
            <person name="Garlena R.A."/>
            <person name="Russell D.A."/>
            <person name="Pope W.H."/>
            <person name="Jacobs-Sera D."/>
            <person name="Hatfull G.F."/>
        </authorList>
    </citation>
    <scope>NUCLEOTIDE SEQUENCE [LARGE SCALE GENOMIC DNA]</scope>
</reference>
<protein>
    <submittedName>
        <fullName evidence="1">Uncharacterized protein</fullName>
    </submittedName>
</protein>